<dbReference type="STRING" id="945553.A0A0D2MP10"/>
<dbReference type="Gene3D" id="3.40.50.720">
    <property type="entry name" value="NAD(P)-binding Rossmann-like Domain"/>
    <property type="match status" value="1"/>
</dbReference>
<dbReference type="OrthoDB" id="191139at2759"/>
<keyword evidence="3" id="KW-0560">Oxidoreductase</keyword>
<dbReference type="GO" id="GO:0016491">
    <property type="term" value="F:oxidoreductase activity"/>
    <property type="evidence" value="ECO:0007669"/>
    <property type="project" value="UniProtKB-KW"/>
</dbReference>
<keyword evidence="2" id="KW-0521">NADP</keyword>
<sequence length="313" mass="33983">MGGILSFLSESFPPKSNFHPDDIPDLTGKVIIVTGASSGIGRETAKALLDHNAKVYIATYNADKAANTISELKEETGNEAIFIKLDLADLKSIKAAAEEFSSKERELHVLFNNAGIFRPPVERLTAQGYDAQFGVHVVGHFYLTKLLLPALIAGAKSSPDGKSRVVNTASSASLGVTGINFNTLKESPLRKEKGGQFLYGQSKLGNILFSNELARRYGDQGIVSTALNPGNIKSDIQRNLPGWGQWLFSLVTYDEAYGPLTQLWAGTAPETAEMNGKYLIPWARLGTSGKSGRDPQLAKELWTWLEEQIAQNA</sequence>
<evidence type="ECO:0000313" key="4">
    <source>
        <dbReference type="EMBL" id="KJA25648.1"/>
    </source>
</evidence>
<dbReference type="Pfam" id="PF00106">
    <property type="entry name" value="adh_short"/>
    <property type="match status" value="1"/>
</dbReference>
<keyword evidence="5" id="KW-1185">Reference proteome</keyword>
<gene>
    <name evidence="4" type="ORF">HYPSUDRAFT_134827</name>
</gene>
<evidence type="ECO:0000313" key="5">
    <source>
        <dbReference type="Proteomes" id="UP000054270"/>
    </source>
</evidence>
<dbReference type="Proteomes" id="UP000054270">
    <property type="component" value="Unassembled WGS sequence"/>
</dbReference>
<dbReference type="InterPro" id="IPR002347">
    <property type="entry name" value="SDR_fam"/>
</dbReference>
<dbReference type="PANTHER" id="PTHR24320:SF236">
    <property type="entry name" value="SHORT-CHAIN DEHYDROGENASE-RELATED"/>
    <property type="match status" value="1"/>
</dbReference>
<name>A0A0D2MP10_HYPSF</name>
<protein>
    <recommendedName>
        <fullName evidence="6">NAD(P)-binding protein</fullName>
    </recommendedName>
</protein>
<proteinExistence type="inferred from homology"/>
<dbReference type="EMBL" id="KN817531">
    <property type="protein sequence ID" value="KJA25648.1"/>
    <property type="molecule type" value="Genomic_DNA"/>
</dbReference>
<dbReference type="OMA" id="DCAEHRL"/>
<evidence type="ECO:0008006" key="6">
    <source>
        <dbReference type="Google" id="ProtNLM"/>
    </source>
</evidence>
<dbReference type="PRINTS" id="PR00081">
    <property type="entry name" value="GDHRDH"/>
</dbReference>
<dbReference type="InterPro" id="IPR036291">
    <property type="entry name" value="NAD(P)-bd_dom_sf"/>
</dbReference>
<dbReference type="AlphaFoldDB" id="A0A0D2MP10"/>
<evidence type="ECO:0000256" key="1">
    <source>
        <dbReference type="ARBA" id="ARBA00006484"/>
    </source>
</evidence>
<organism evidence="4 5">
    <name type="scientific">Hypholoma sublateritium (strain FD-334 SS-4)</name>
    <dbReference type="NCBI Taxonomy" id="945553"/>
    <lineage>
        <taxon>Eukaryota</taxon>
        <taxon>Fungi</taxon>
        <taxon>Dikarya</taxon>
        <taxon>Basidiomycota</taxon>
        <taxon>Agaricomycotina</taxon>
        <taxon>Agaricomycetes</taxon>
        <taxon>Agaricomycetidae</taxon>
        <taxon>Agaricales</taxon>
        <taxon>Agaricineae</taxon>
        <taxon>Strophariaceae</taxon>
        <taxon>Hypholoma</taxon>
    </lineage>
</organism>
<evidence type="ECO:0000256" key="2">
    <source>
        <dbReference type="ARBA" id="ARBA00022857"/>
    </source>
</evidence>
<evidence type="ECO:0000256" key="3">
    <source>
        <dbReference type="ARBA" id="ARBA00023002"/>
    </source>
</evidence>
<accession>A0A0D2MP10</accession>
<comment type="similarity">
    <text evidence="1">Belongs to the short-chain dehydrogenases/reductases (SDR) family.</text>
</comment>
<dbReference type="PANTHER" id="PTHR24320">
    <property type="entry name" value="RETINOL DEHYDROGENASE"/>
    <property type="match status" value="1"/>
</dbReference>
<dbReference type="SUPFAM" id="SSF51735">
    <property type="entry name" value="NAD(P)-binding Rossmann-fold domains"/>
    <property type="match status" value="1"/>
</dbReference>
<reference evidence="5" key="1">
    <citation type="submission" date="2014-04" db="EMBL/GenBank/DDBJ databases">
        <title>Evolutionary Origins and Diversification of the Mycorrhizal Mutualists.</title>
        <authorList>
            <consortium name="DOE Joint Genome Institute"/>
            <consortium name="Mycorrhizal Genomics Consortium"/>
            <person name="Kohler A."/>
            <person name="Kuo A."/>
            <person name="Nagy L.G."/>
            <person name="Floudas D."/>
            <person name="Copeland A."/>
            <person name="Barry K.W."/>
            <person name="Cichocki N."/>
            <person name="Veneault-Fourrey C."/>
            <person name="LaButti K."/>
            <person name="Lindquist E.A."/>
            <person name="Lipzen A."/>
            <person name="Lundell T."/>
            <person name="Morin E."/>
            <person name="Murat C."/>
            <person name="Riley R."/>
            <person name="Ohm R."/>
            <person name="Sun H."/>
            <person name="Tunlid A."/>
            <person name="Henrissat B."/>
            <person name="Grigoriev I.V."/>
            <person name="Hibbett D.S."/>
            <person name="Martin F."/>
        </authorList>
    </citation>
    <scope>NUCLEOTIDE SEQUENCE [LARGE SCALE GENOMIC DNA]</scope>
    <source>
        <strain evidence="5">FD-334 SS-4</strain>
    </source>
</reference>